<dbReference type="Proteomes" id="UP000516380">
    <property type="component" value="Chromosome"/>
</dbReference>
<dbReference type="EMBL" id="AP023343">
    <property type="protein sequence ID" value="BCI87427.1"/>
    <property type="molecule type" value="Genomic_DNA"/>
</dbReference>
<name>A0A7G1I8Z2_MYCKA</name>
<keyword evidence="3" id="KW-1185">Reference proteome</keyword>
<feature type="compositionally biased region" description="Low complexity" evidence="1">
    <location>
        <begin position="162"/>
        <end position="178"/>
    </location>
</feature>
<evidence type="ECO:0000313" key="2">
    <source>
        <dbReference type="EMBL" id="BCI87427.1"/>
    </source>
</evidence>
<dbReference type="AlphaFoldDB" id="A0A7G1I8Z2"/>
<organism evidence="2 3">
    <name type="scientific">Mycobacterium kansasii</name>
    <dbReference type="NCBI Taxonomy" id="1768"/>
    <lineage>
        <taxon>Bacteria</taxon>
        <taxon>Bacillati</taxon>
        <taxon>Actinomycetota</taxon>
        <taxon>Actinomycetes</taxon>
        <taxon>Mycobacteriales</taxon>
        <taxon>Mycobacteriaceae</taxon>
        <taxon>Mycobacterium</taxon>
    </lineage>
</organism>
<evidence type="ECO:0000313" key="3">
    <source>
        <dbReference type="Proteomes" id="UP000516380"/>
    </source>
</evidence>
<accession>A0A7G1I8Z2</accession>
<feature type="compositionally biased region" description="Polar residues" evidence="1">
    <location>
        <begin position="183"/>
        <end position="198"/>
    </location>
</feature>
<sequence>MSGLRQTALVTLAAASLCCVVTSEAPRAAADEGPSWNGQYVVTFGANAKTGTSIAASGPEYAHRAKYSFSSSCAAGVCIATVTDGPPAKNEFIQRPIEYTWNGSQWVRETTWKWDCLLPDGTIEYDPAKSIAAYTPGPHGILTGVFHTDITSGACKEMSTCRYRPSRPSSRRVLSSYSDQRTRAGTEQPRLTGTQFGA</sequence>
<reference evidence="2 3" key="1">
    <citation type="submission" date="2020-07" db="EMBL/GenBank/DDBJ databases">
        <title>Mycobacterium kansasii (former subtype) with zoonotic potential isolated from diseased indoor pet cat, Japan.</title>
        <authorList>
            <person name="Fukano H."/>
            <person name="Terazono T."/>
            <person name="Hoshino Y."/>
        </authorList>
    </citation>
    <scope>NUCLEOTIDE SEQUENCE [LARGE SCALE GENOMIC DNA]</scope>
    <source>
        <strain evidence="2 3">Kuro-I</strain>
    </source>
</reference>
<evidence type="ECO:0008006" key="4">
    <source>
        <dbReference type="Google" id="ProtNLM"/>
    </source>
</evidence>
<proteinExistence type="predicted"/>
<gene>
    <name evidence="2" type="ORF">NIIDMKKI_26330</name>
</gene>
<feature type="region of interest" description="Disordered" evidence="1">
    <location>
        <begin position="161"/>
        <end position="198"/>
    </location>
</feature>
<evidence type="ECO:0000256" key="1">
    <source>
        <dbReference type="SAM" id="MobiDB-lite"/>
    </source>
</evidence>
<protein>
    <recommendedName>
        <fullName evidence="4">Secreted protein</fullName>
    </recommendedName>
</protein>